<keyword evidence="2" id="KW-0812">Transmembrane</keyword>
<accession>A0A1X0RVW9</accession>
<keyword evidence="2" id="KW-0472">Membrane</keyword>
<dbReference type="OMA" id="FSERCLM"/>
<keyword evidence="2" id="KW-1133">Transmembrane helix</keyword>
<name>A0A1X0RVW9_RHIZD</name>
<gene>
    <name evidence="3" type="ORF">BCV71DRAFT_265898</name>
</gene>
<dbReference type="EMBL" id="KV921395">
    <property type="protein sequence ID" value="ORE16156.1"/>
    <property type="molecule type" value="Genomic_DNA"/>
</dbReference>
<organism evidence="3 4">
    <name type="scientific">Rhizopus microsporus</name>
    <dbReference type="NCBI Taxonomy" id="58291"/>
    <lineage>
        <taxon>Eukaryota</taxon>
        <taxon>Fungi</taxon>
        <taxon>Fungi incertae sedis</taxon>
        <taxon>Mucoromycota</taxon>
        <taxon>Mucoromycotina</taxon>
        <taxon>Mucoromycetes</taxon>
        <taxon>Mucorales</taxon>
        <taxon>Mucorineae</taxon>
        <taxon>Rhizopodaceae</taxon>
        <taxon>Rhizopus</taxon>
    </lineage>
</organism>
<feature type="region of interest" description="Disordered" evidence="1">
    <location>
        <begin position="112"/>
        <end position="136"/>
    </location>
</feature>
<evidence type="ECO:0000256" key="1">
    <source>
        <dbReference type="SAM" id="MobiDB-lite"/>
    </source>
</evidence>
<evidence type="ECO:0000313" key="4">
    <source>
        <dbReference type="Proteomes" id="UP000242381"/>
    </source>
</evidence>
<reference evidence="3 4" key="1">
    <citation type="journal article" date="2016" name="Proc. Natl. Acad. Sci. U.S.A.">
        <title>Lipid metabolic changes in an early divergent fungus govern the establishment of a mutualistic symbiosis with endobacteria.</title>
        <authorList>
            <person name="Lastovetsky O.A."/>
            <person name="Gaspar M.L."/>
            <person name="Mondo S.J."/>
            <person name="LaButti K.M."/>
            <person name="Sandor L."/>
            <person name="Grigoriev I.V."/>
            <person name="Henry S.A."/>
            <person name="Pawlowska T.E."/>
        </authorList>
    </citation>
    <scope>NUCLEOTIDE SEQUENCE [LARGE SCALE GENOMIC DNA]</scope>
    <source>
        <strain evidence="3 4">ATCC 11559</strain>
    </source>
</reference>
<protein>
    <submittedName>
        <fullName evidence="3">Uncharacterized protein</fullName>
    </submittedName>
</protein>
<evidence type="ECO:0000256" key="2">
    <source>
        <dbReference type="SAM" id="Phobius"/>
    </source>
</evidence>
<evidence type="ECO:0000313" key="3">
    <source>
        <dbReference type="EMBL" id="ORE16156.1"/>
    </source>
</evidence>
<feature type="transmembrane region" description="Helical" evidence="2">
    <location>
        <begin position="12"/>
        <end position="29"/>
    </location>
</feature>
<dbReference type="VEuPathDB" id="FungiDB:BCV72DRAFT_215372"/>
<dbReference type="Proteomes" id="UP000242381">
    <property type="component" value="Unassembled WGS sequence"/>
</dbReference>
<dbReference type="AlphaFoldDB" id="A0A1X0RVW9"/>
<sequence>MSKASIEPHLKYNGSMYLMIALIMFMTFSERCLMSLDRWDDATIQKLYSTAREICNDKQNIDRKSLVTLQVISEVHQRQYTKIKDYLLKAPLDISKSTYSGRLKREYEAALHEEDHHEESVTTIEEPPNIPSSSTCTVDTSAMQFVEAYIEKSNGRSMDWKHGFNTDVEQGFIKGYATKESLRVIVLQQQQNSTWDLMGALAQ</sequence>
<proteinExistence type="predicted"/>